<protein>
    <submittedName>
        <fullName evidence="1">Uncharacterized protein</fullName>
    </submittedName>
</protein>
<proteinExistence type="predicted"/>
<evidence type="ECO:0000313" key="2">
    <source>
        <dbReference type="Proteomes" id="UP000183988"/>
    </source>
</evidence>
<evidence type="ECO:0000313" key="1">
    <source>
        <dbReference type="EMBL" id="SHF67462.1"/>
    </source>
</evidence>
<sequence>MIPLTSVESGRKLEITRVKVVITWIEYHGINILWHRANY</sequence>
<keyword evidence="2" id="KW-1185">Reference proteome</keyword>
<name>A0A1M5DL20_9BACI</name>
<organism evidence="1 2">
    <name type="scientific">Ornithinibacillus halophilus</name>
    <dbReference type="NCBI Taxonomy" id="930117"/>
    <lineage>
        <taxon>Bacteria</taxon>
        <taxon>Bacillati</taxon>
        <taxon>Bacillota</taxon>
        <taxon>Bacilli</taxon>
        <taxon>Bacillales</taxon>
        <taxon>Bacillaceae</taxon>
        <taxon>Ornithinibacillus</taxon>
    </lineage>
</organism>
<accession>A0A1M5DL20</accession>
<dbReference type="AlphaFoldDB" id="A0A1M5DL20"/>
<reference evidence="1 2" key="1">
    <citation type="submission" date="2016-11" db="EMBL/GenBank/DDBJ databases">
        <authorList>
            <person name="Jaros S."/>
            <person name="Januszkiewicz K."/>
            <person name="Wedrychowicz H."/>
        </authorList>
    </citation>
    <scope>NUCLEOTIDE SEQUENCE [LARGE SCALE GENOMIC DNA]</scope>
    <source>
        <strain evidence="1 2">IBRC-M 10683</strain>
    </source>
</reference>
<dbReference type="EMBL" id="FQVW01000002">
    <property type="protein sequence ID" value="SHF67462.1"/>
    <property type="molecule type" value="Genomic_DNA"/>
</dbReference>
<gene>
    <name evidence="1" type="ORF">SAMN05216225_1002105</name>
</gene>
<dbReference type="Proteomes" id="UP000183988">
    <property type="component" value="Unassembled WGS sequence"/>
</dbReference>